<evidence type="ECO:0000313" key="2">
    <source>
        <dbReference type="Proteomes" id="UP000246352"/>
    </source>
</evidence>
<dbReference type="EMBL" id="QGTR01000003">
    <property type="protein sequence ID" value="PWV99899.1"/>
    <property type="molecule type" value="Genomic_DNA"/>
</dbReference>
<dbReference type="OrthoDB" id="7949798at2"/>
<gene>
    <name evidence="1" type="ORF">DFR52_10398</name>
</gene>
<dbReference type="Gene3D" id="1.10.10.1150">
    <property type="entry name" value="Coenzyme PQQ synthesis protein D (PqqD)"/>
    <property type="match status" value="1"/>
</dbReference>
<dbReference type="Proteomes" id="UP000246352">
    <property type="component" value="Unassembled WGS sequence"/>
</dbReference>
<sequence>MTVPPSRNGVTHSTRLALSPQSTLQPLGDTEGGVVLKLDSGELFTVNDTSLAFLQELDGTAKIDDVAGRLAEIFDVDAATLTSDLIEIADDLIDESLIYIV</sequence>
<reference evidence="1 2" key="1">
    <citation type="submission" date="2018-05" db="EMBL/GenBank/DDBJ databases">
        <title>Genomic Encyclopedia of Type Strains, Phase IV (KMG-IV): sequencing the most valuable type-strain genomes for metagenomic binning, comparative biology and taxonomic classification.</title>
        <authorList>
            <person name="Goeker M."/>
        </authorList>
    </citation>
    <scope>NUCLEOTIDE SEQUENCE [LARGE SCALE GENOMIC DNA]</scope>
    <source>
        <strain evidence="1 2">DSM 16791</strain>
    </source>
</reference>
<dbReference type="Pfam" id="PF05402">
    <property type="entry name" value="PqqD"/>
    <property type="match status" value="1"/>
</dbReference>
<dbReference type="InterPro" id="IPR041881">
    <property type="entry name" value="PqqD_sf"/>
</dbReference>
<comment type="caution">
    <text evidence="1">The sequence shown here is derived from an EMBL/GenBank/DDBJ whole genome shotgun (WGS) entry which is preliminary data.</text>
</comment>
<dbReference type="AlphaFoldDB" id="A0A317PIR3"/>
<protein>
    <submittedName>
        <fullName evidence="1">Coenzyme PQQ synthesis protein D (PqqD)</fullName>
    </submittedName>
</protein>
<organism evidence="1 2">
    <name type="scientific">Hoeflea marina</name>
    <dbReference type="NCBI Taxonomy" id="274592"/>
    <lineage>
        <taxon>Bacteria</taxon>
        <taxon>Pseudomonadati</taxon>
        <taxon>Pseudomonadota</taxon>
        <taxon>Alphaproteobacteria</taxon>
        <taxon>Hyphomicrobiales</taxon>
        <taxon>Rhizobiaceae</taxon>
        <taxon>Hoeflea</taxon>
    </lineage>
</organism>
<dbReference type="RefSeq" id="WP_110032176.1">
    <property type="nucleotide sequence ID" value="NZ_QGTR01000003.1"/>
</dbReference>
<name>A0A317PIR3_9HYPH</name>
<evidence type="ECO:0000313" key="1">
    <source>
        <dbReference type="EMBL" id="PWV99899.1"/>
    </source>
</evidence>
<proteinExistence type="predicted"/>
<accession>A0A317PIR3</accession>
<keyword evidence="2" id="KW-1185">Reference proteome</keyword>
<dbReference type="InterPro" id="IPR008792">
    <property type="entry name" value="PQQD"/>
</dbReference>